<keyword evidence="2" id="KW-1185">Reference proteome</keyword>
<sequence>MGKLKNGIIKISLILGLAMIGGGCLQEPNLEIQCVEGIIPKDILYRLIHEECFSNSLWIEILNSDELGKDVNIYTPSPGGQPNSPIQYKNIVEIPFSSLFIESNQLDSLLGGKIYFNYRIATENEINAIRNTGCTEVYDSYEIPVLIITDLSFNGCPQTSDF</sequence>
<name>A0ABV8EJ55_9BACT</name>
<comment type="caution">
    <text evidence="1">The sequence shown here is derived from an EMBL/GenBank/DDBJ whole genome shotgun (WGS) entry which is preliminary data.</text>
</comment>
<protein>
    <recommendedName>
        <fullName evidence="3">Lipoprotein</fullName>
    </recommendedName>
</protein>
<dbReference type="Proteomes" id="UP001595766">
    <property type="component" value="Unassembled WGS sequence"/>
</dbReference>
<proteinExistence type="predicted"/>
<evidence type="ECO:0000313" key="2">
    <source>
        <dbReference type="Proteomes" id="UP001595766"/>
    </source>
</evidence>
<dbReference type="RefSeq" id="WP_241296405.1">
    <property type="nucleotide sequence ID" value="NZ_JAKZGR010000014.1"/>
</dbReference>
<dbReference type="PROSITE" id="PS51257">
    <property type="entry name" value="PROKAR_LIPOPROTEIN"/>
    <property type="match status" value="1"/>
</dbReference>
<gene>
    <name evidence="1" type="ORF">ACFOUP_04065</name>
</gene>
<evidence type="ECO:0000313" key="1">
    <source>
        <dbReference type="EMBL" id="MFC3975545.1"/>
    </source>
</evidence>
<reference evidence="2" key="1">
    <citation type="journal article" date="2019" name="Int. J. Syst. Evol. Microbiol.">
        <title>The Global Catalogue of Microorganisms (GCM) 10K type strain sequencing project: providing services to taxonomists for standard genome sequencing and annotation.</title>
        <authorList>
            <consortium name="The Broad Institute Genomics Platform"/>
            <consortium name="The Broad Institute Genome Sequencing Center for Infectious Disease"/>
            <person name="Wu L."/>
            <person name="Ma J."/>
        </authorList>
    </citation>
    <scope>NUCLEOTIDE SEQUENCE [LARGE SCALE GENOMIC DNA]</scope>
    <source>
        <strain evidence="2">CECT 8551</strain>
    </source>
</reference>
<accession>A0ABV8EJ55</accession>
<organism evidence="1 2">
    <name type="scientific">Belliella kenyensis</name>
    <dbReference type="NCBI Taxonomy" id="1472724"/>
    <lineage>
        <taxon>Bacteria</taxon>
        <taxon>Pseudomonadati</taxon>
        <taxon>Bacteroidota</taxon>
        <taxon>Cytophagia</taxon>
        <taxon>Cytophagales</taxon>
        <taxon>Cyclobacteriaceae</taxon>
        <taxon>Belliella</taxon>
    </lineage>
</organism>
<evidence type="ECO:0008006" key="3">
    <source>
        <dbReference type="Google" id="ProtNLM"/>
    </source>
</evidence>
<dbReference type="EMBL" id="JBHSAV010000009">
    <property type="protein sequence ID" value="MFC3975545.1"/>
    <property type="molecule type" value="Genomic_DNA"/>
</dbReference>